<comment type="domain">
    <text evidence="5">The PRC barrel domain binds ribosomal protein uS19.</text>
</comment>
<dbReference type="InterPro" id="IPR002676">
    <property type="entry name" value="RimM_N"/>
</dbReference>
<accession>A0ABU2DSW4</accession>
<evidence type="ECO:0000256" key="5">
    <source>
        <dbReference type="HAMAP-Rule" id="MF_00014"/>
    </source>
</evidence>
<dbReference type="InterPro" id="IPR009000">
    <property type="entry name" value="Transl_B-barrel_sf"/>
</dbReference>
<feature type="domain" description="RimM N-terminal" evidence="6">
    <location>
        <begin position="23"/>
        <end position="109"/>
    </location>
</feature>
<dbReference type="HAMAP" id="MF_00014">
    <property type="entry name" value="Ribosome_mat_RimM"/>
    <property type="match status" value="1"/>
</dbReference>
<evidence type="ECO:0000256" key="3">
    <source>
        <dbReference type="ARBA" id="ARBA00022552"/>
    </source>
</evidence>
<dbReference type="SUPFAM" id="SSF50447">
    <property type="entry name" value="Translation proteins"/>
    <property type="match status" value="1"/>
</dbReference>
<comment type="similarity">
    <text evidence="5">Belongs to the RimM family.</text>
</comment>
<keyword evidence="4 5" id="KW-0143">Chaperone</keyword>
<dbReference type="Gene3D" id="2.40.30.60">
    <property type="entry name" value="RimM"/>
    <property type="match status" value="1"/>
</dbReference>
<evidence type="ECO:0000256" key="1">
    <source>
        <dbReference type="ARBA" id="ARBA00022490"/>
    </source>
</evidence>
<reference evidence="8 9" key="1">
    <citation type="submission" date="2023-09" db="EMBL/GenBank/DDBJ databases">
        <title>Description of three actinobacteria isolated from air of manufacturing shop in a pharmaceutical factory.</title>
        <authorList>
            <person name="Zhang D.-F."/>
        </authorList>
    </citation>
    <scope>NUCLEOTIDE SEQUENCE [LARGE SCALE GENOMIC DNA]</scope>
    <source>
        <strain evidence="8 9">LY-0111</strain>
    </source>
</reference>
<dbReference type="Gene3D" id="2.30.30.240">
    <property type="entry name" value="PRC-barrel domain"/>
    <property type="match status" value="1"/>
</dbReference>
<dbReference type="InterPro" id="IPR056792">
    <property type="entry name" value="PRC_RimM"/>
</dbReference>
<dbReference type="Proteomes" id="UP001251870">
    <property type="component" value="Unassembled WGS sequence"/>
</dbReference>
<gene>
    <name evidence="5 8" type="primary">rimM</name>
    <name evidence="8" type="ORF">RIL96_08405</name>
</gene>
<keyword evidence="9" id="KW-1185">Reference proteome</keyword>
<dbReference type="NCBIfam" id="TIGR02273">
    <property type="entry name" value="16S_RimM"/>
    <property type="match status" value="1"/>
</dbReference>
<protein>
    <recommendedName>
        <fullName evidence="5">Ribosome maturation factor RimM</fullName>
    </recommendedName>
</protein>
<evidence type="ECO:0000313" key="9">
    <source>
        <dbReference type="Proteomes" id="UP001251870"/>
    </source>
</evidence>
<name>A0ABU2DSW4_9MICC</name>
<evidence type="ECO:0000256" key="2">
    <source>
        <dbReference type="ARBA" id="ARBA00022517"/>
    </source>
</evidence>
<dbReference type="PANTHER" id="PTHR33692">
    <property type="entry name" value="RIBOSOME MATURATION FACTOR RIMM"/>
    <property type="match status" value="1"/>
</dbReference>
<keyword evidence="2 5" id="KW-0690">Ribosome biogenesis</keyword>
<proteinExistence type="inferred from homology"/>
<dbReference type="RefSeq" id="WP_310548569.1">
    <property type="nucleotide sequence ID" value="NZ_JAVKGR010000008.1"/>
</dbReference>
<dbReference type="SUPFAM" id="SSF50346">
    <property type="entry name" value="PRC-barrel domain"/>
    <property type="match status" value="1"/>
</dbReference>
<keyword evidence="1 5" id="KW-0963">Cytoplasm</keyword>
<dbReference type="Pfam" id="PF24986">
    <property type="entry name" value="PRC_RimM"/>
    <property type="match status" value="1"/>
</dbReference>
<sequence length="200" mass="22324">MTSTDRPARGRQPSDPQAERLRVARIGKPHGVRGEVTVQLFTDEPETRLAPGEALIRQHGRDTADRETPALTVRTQRWNKDICLLGFEEITDRNAAEALRGSMLHIEVSDDSHHDDEGWYTHQIAGLRCFSGRQRDRGTVLGTAEEILSGPAQDLLVVRAPDGEEVLVPFVDELVPEIDPEVGRIILTPPEGLFPQDQQR</sequence>
<dbReference type="InterPro" id="IPR011961">
    <property type="entry name" value="RimM"/>
</dbReference>
<organism evidence="8 9">
    <name type="scientific">Nesterenkonia aerolata</name>
    <dbReference type="NCBI Taxonomy" id="3074079"/>
    <lineage>
        <taxon>Bacteria</taxon>
        <taxon>Bacillati</taxon>
        <taxon>Actinomycetota</taxon>
        <taxon>Actinomycetes</taxon>
        <taxon>Micrococcales</taxon>
        <taxon>Micrococcaceae</taxon>
        <taxon>Nesterenkonia</taxon>
    </lineage>
</organism>
<evidence type="ECO:0000313" key="8">
    <source>
        <dbReference type="EMBL" id="MDR8019583.1"/>
    </source>
</evidence>
<dbReference type="InterPro" id="IPR011033">
    <property type="entry name" value="PRC_barrel-like_sf"/>
</dbReference>
<dbReference type="Pfam" id="PF01782">
    <property type="entry name" value="RimM"/>
    <property type="match status" value="1"/>
</dbReference>
<dbReference type="InterPro" id="IPR036976">
    <property type="entry name" value="RimM_N_sf"/>
</dbReference>
<comment type="subcellular location">
    <subcellularLocation>
        <location evidence="5">Cytoplasm</location>
    </subcellularLocation>
</comment>
<dbReference type="PANTHER" id="PTHR33692:SF1">
    <property type="entry name" value="RIBOSOME MATURATION FACTOR RIMM"/>
    <property type="match status" value="1"/>
</dbReference>
<feature type="domain" description="Ribosome maturation factor RimM PRC barrel" evidence="7">
    <location>
        <begin position="134"/>
        <end position="193"/>
    </location>
</feature>
<comment type="function">
    <text evidence="5">An accessory protein needed during the final step in the assembly of 30S ribosomal subunit, possibly for assembly of the head region. Essential for efficient processing of 16S rRNA. May be needed both before and after RbfA during the maturation of 16S rRNA. It has affinity for free ribosomal 30S subunits but not for 70S ribosomes.</text>
</comment>
<comment type="subunit">
    <text evidence="5">Binds ribosomal protein uS19.</text>
</comment>
<evidence type="ECO:0000259" key="6">
    <source>
        <dbReference type="Pfam" id="PF01782"/>
    </source>
</evidence>
<comment type="caution">
    <text evidence="8">The sequence shown here is derived from an EMBL/GenBank/DDBJ whole genome shotgun (WGS) entry which is preliminary data.</text>
</comment>
<evidence type="ECO:0000256" key="4">
    <source>
        <dbReference type="ARBA" id="ARBA00023186"/>
    </source>
</evidence>
<keyword evidence="3 5" id="KW-0698">rRNA processing</keyword>
<dbReference type="EMBL" id="JAVKGR010000008">
    <property type="protein sequence ID" value="MDR8019583.1"/>
    <property type="molecule type" value="Genomic_DNA"/>
</dbReference>
<evidence type="ECO:0000259" key="7">
    <source>
        <dbReference type="Pfam" id="PF24986"/>
    </source>
</evidence>